<name>A0A2H6MZL6_9SAUR</name>
<dbReference type="InterPro" id="IPR029071">
    <property type="entry name" value="Ubiquitin-like_domsf"/>
</dbReference>
<dbReference type="GO" id="GO:0007165">
    <property type="term" value="P:signal transduction"/>
    <property type="evidence" value="ECO:0007669"/>
    <property type="project" value="InterPro"/>
</dbReference>
<reference evidence="2" key="1">
    <citation type="submission" date="2017-07" db="EMBL/GenBank/DDBJ databases">
        <authorList>
            <person name="Mikheyev A."/>
            <person name="Grau M."/>
        </authorList>
    </citation>
    <scope>NUCLEOTIDE SEQUENCE</scope>
    <source>
        <tissue evidence="2">Venom_gland</tissue>
    </source>
</reference>
<organism evidence="2">
    <name type="scientific">Micrurus carvalhoi</name>
    <dbReference type="NCBI Taxonomy" id="3147026"/>
    <lineage>
        <taxon>Eukaryota</taxon>
        <taxon>Metazoa</taxon>
        <taxon>Chordata</taxon>
        <taxon>Craniata</taxon>
        <taxon>Vertebrata</taxon>
        <taxon>Euteleostomi</taxon>
        <taxon>Lepidosauria</taxon>
        <taxon>Squamata</taxon>
        <taxon>Bifurcata</taxon>
        <taxon>Unidentata</taxon>
        <taxon>Episquamata</taxon>
        <taxon>Toxicofera</taxon>
        <taxon>Serpentes</taxon>
        <taxon>Colubroidea</taxon>
        <taxon>Elapidae</taxon>
        <taxon>Elapinae</taxon>
        <taxon>Micrurus</taxon>
    </lineage>
</organism>
<protein>
    <recommendedName>
        <fullName evidence="1">Ras-associating domain-containing protein</fullName>
    </recommendedName>
</protein>
<sequence length="120" mass="13686">MLPPGAQHSDDSGAKESILDDDECPLQIFREWPSDKGILVFQLKRRPLDYVPKKLKKQVDVKLLKGKERIDRSGYGSSLPPEKLPYLVELSPGSGIPWSYEVLFSRQSSWKFCNKVYSCV</sequence>
<proteinExistence type="predicted"/>
<evidence type="ECO:0000259" key="1">
    <source>
        <dbReference type="PROSITE" id="PS50200"/>
    </source>
</evidence>
<dbReference type="GO" id="GO:0050839">
    <property type="term" value="F:cell adhesion molecule binding"/>
    <property type="evidence" value="ECO:0007669"/>
    <property type="project" value="TreeGrafter"/>
</dbReference>
<dbReference type="EMBL" id="IACI01013823">
    <property type="protein sequence ID" value="LAA18898.1"/>
    <property type="molecule type" value="Transcribed_RNA"/>
</dbReference>
<dbReference type="Pfam" id="PF00788">
    <property type="entry name" value="RA"/>
    <property type="match status" value="1"/>
</dbReference>
<dbReference type="GO" id="GO:0005912">
    <property type="term" value="C:adherens junction"/>
    <property type="evidence" value="ECO:0007669"/>
    <property type="project" value="TreeGrafter"/>
</dbReference>
<dbReference type="InterPro" id="IPR000159">
    <property type="entry name" value="RA_dom"/>
</dbReference>
<dbReference type="PANTHER" id="PTHR10398:SF2">
    <property type="entry name" value="AFADIN"/>
    <property type="match status" value="1"/>
</dbReference>
<dbReference type="SUPFAM" id="SSF54236">
    <property type="entry name" value="Ubiquitin-like"/>
    <property type="match status" value="1"/>
</dbReference>
<reference evidence="2" key="2">
    <citation type="submission" date="2017-12" db="EMBL/GenBank/DDBJ databases">
        <title>Coralsnake Venomics: Analyses of Venom Gland Transcriptomes and Proteomes of Six Brazilian Taxa.</title>
        <authorList>
            <person name="Aird S.D."/>
            <person name="Jorge da Silva N."/>
            <person name="Qiu L."/>
            <person name="Villar-Briones A."/>
            <person name="Aparecida-Saddi V."/>
            <person name="Campos-Telles M.P."/>
            <person name="Grau M."/>
            <person name="Mikheyev A.S."/>
        </authorList>
    </citation>
    <scope>NUCLEOTIDE SEQUENCE</scope>
    <source>
        <tissue evidence="2">Venom_gland</tissue>
    </source>
</reference>
<dbReference type="InterPro" id="IPR028842">
    <property type="entry name" value="Afadin"/>
</dbReference>
<accession>A0A2H6MZL6</accession>
<dbReference type="PROSITE" id="PS50200">
    <property type="entry name" value="RA"/>
    <property type="match status" value="1"/>
</dbReference>
<dbReference type="PANTHER" id="PTHR10398">
    <property type="entry name" value="AFADIN"/>
    <property type="match status" value="1"/>
</dbReference>
<dbReference type="Gene3D" id="3.10.20.90">
    <property type="entry name" value="Phosphatidylinositol 3-kinase Catalytic Subunit, Chain A, domain 1"/>
    <property type="match status" value="1"/>
</dbReference>
<evidence type="ECO:0000313" key="2">
    <source>
        <dbReference type="EMBL" id="LAA18898.1"/>
    </source>
</evidence>
<dbReference type="AlphaFoldDB" id="A0A2H6MZL6"/>
<dbReference type="GO" id="GO:0032880">
    <property type="term" value="P:regulation of protein localization"/>
    <property type="evidence" value="ECO:0007669"/>
    <property type="project" value="TreeGrafter"/>
</dbReference>
<feature type="domain" description="Ras-associating" evidence="1">
    <location>
        <begin position="1"/>
        <end position="48"/>
    </location>
</feature>